<dbReference type="PANTHER" id="PTHR42832">
    <property type="entry name" value="AMINO ACID AMINOTRANSFERASE"/>
    <property type="match status" value="1"/>
</dbReference>
<evidence type="ECO:0000313" key="6">
    <source>
        <dbReference type="EMBL" id="EPD29569.1"/>
    </source>
</evidence>
<dbReference type="GO" id="GO:0030170">
    <property type="term" value="F:pyridoxal phosphate binding"/>
    <property type="evidence" value="ECO:0007669"/>
    <property type="project" value="InterPro"/>
</dbReference>
<feature type="domain" description="Aminotransferase class I/classII large" evidence="5">
    <location>
        <begin position="33"/>
        <end position="400"/>
    </location>
</feature>
<dbReference type="EMBL" id="AGWN01000002">
    <property type="protein sequence ID" value="EPD29569.1"/>
    <property type="molecule type" value="Genomic_DNA"/>
</dbReference>
<keyword evidence="2 4" id="KW-0032">Aminotransferase</keyword>
<dbReference type="OrthoDB" id="9813612at2"/>
<dbReference type="Pfam" id="PF00155">
    <property type="entry name" value="Aminotran_1_2"/>
    <property type="match status" value="1"/>
</dbReference>
<keyword evidence="3 4" id="KW-0808">Transferase</keyword>
<evidence type="ECO:0000256" key="1">
    <source>
        <dbReference type="ARBA" id="ARBA00001933"/>
    </source>
</evidence>
<dbReference type="RefSeq" id="WP_016444875.1">
    <property type="nucleotide sequence ID" value="NZ_KE150267.1"/>
</dbReference>
<dbReference type="Proteomes" id="UP000014387">
    <property type="component" value="Unassembled WGS sequence"/>
</dbReference>
<reference evidence="6 7" key="1">
    <citation type="submission" date="2013-05" db="EMBL/GenBank/DDBJ databases">
        <title>The Genome Sequence of Actinomyces europaeus ACS-120-V-COL10B.</title>
        <authorList>
            <consortium name="The Broad Institute Genomics Platform"/>
            <person name="Earl A."/>
            <person name="Ward D."/>
            <person name="Feldgarden M."/>
            <person name="Gevers D."/>
            <person name="Saerens B."/>
            <person name="Vaneechoutte M."/>
            <person name="Walker B."/>
            <person name="Young S."/>
            <person name="Zeng Q."/>
            <person name="Gargeya S."/>
            <person name="Fitzgerald M."/>
            <person name="Haas B."/>
            <person name="Abouelleil A."/>
            <person name="Allen A.W."/>
            <person name="Alvarado L."/>
            <person name="Arachchi H.M."/>
            <person name="Berlin A.M."/>
            <person name="Chapman S.B."/>
            <person name="Gainer-Dewar J."/>
            <person name="Goldberg J."/>
            <person name="Griggs A."/>
            <person name="Gujja S."/>
            <person name="Hansen M."/>
            <person name="Howarth C."/>
            <person name="Imamovic A."/>
            <person name="Ireland A."/>
            <person name="Larimer J."/>
            <person name="McCowan C."/>
            <person name="Murphy C."/>
            <person name="Pearson M."/>
            <person name="Poon T.W."/>
            <person name="Priest M."/>
            <person name="Roberts A."/>
            <person name="Saif S."/>
            <person name="Shea T."/>
            <person name="Sisk P."/>
            <person name="Sykes S."/>
            <person name="Wortman J."/>
            <person name="Nusbaum C."/>
            <person name="Birren B."/>
        </authorList>
    </citation>
    <scope>NUCLEOTIDE SEQUENCE [LARGE SCALE GENOMIC DNA]</scope>
    <source>
        <strain evidence="6 7">ACS-120-V-Col10b</strain>
    </source>
</reference>
<dbReference type="InterPro" id="IPR015424">
    <property type="entry name" value="PyrdxlP-dep_Trfase"/>
</dbReference>
<evidence type="ECO:0000313" key="7">
    <source>
        <dbReference type="Proteomes" id="UP000014387"/>
    </source>
</evidence>
<protein>
    <recommendedName>
        <fullName evidence="4">Aminotransferase</fullName>
        <ecNumber evidence="4">2.6.1.-</ecNumber>
    </recommendedName>
</protein>
<dbReference type="AlphaFoldDB" id="A0A9W5VVS9"/>
<comment type="similarity">
    <text evidence="4">Belongs to the class-I pyridoxal-phosphate-dependent aminotransferase family.</text>
</comment>
<sequence>MESSLPRGVDLPQFPWDTLADAKKLASAHPDGIVDLSIGTPVDETPQIIQDALKEAANAPGYPTVVGTAEVFEATKIWARARGISALDEGAAAIPTIGSKEMVAWLPFILGVRPGDRVLIPRCAYPTYDIGVRLAGAQPIAVDEDPAQWPDAQMVWINSPGNPNGHVLDVEQLRQIVAWARQRGAIVASDECYAALVWDESLLDEGVPSLLSDAVCEEDASGLLTLYSLSKQSNMAGYRAGIMMGDPKLVEAAVAVRKHAGMMVSSPVMHAMSVALHDSASAFTNPREGLYRSTDNAKTVLMGQLSHVSTQRGIYAKRRAKLQEAFASVGLENDPQSRAGLYLWLRDQRGEADGRELVERLAKLGILVAPGEFYGEGNEAFIRVSLSGNDERIDAAVERLSQSKTSFAAK</sequence>
<evidence type="ECO:0000256" key="3">
    <source>
        <dbReference type="ARBA" id="ARBA00022679"/>
    </source>
</evidence>
<dbReference type="NCBIfam" id="TIGR03539">
    <property type="entry name" value="DapC_actino"/>
    <property type="match status" value="1"/>
</dbReference>
<gene>
    <name evidence="6" type="ORF">HMPREF9238_01550</name>
</gene>
<evidence type="ECO:0000256" key="2">
    <source>
        <dbReference type="ARBA" id="ARBA00022576"/>
    </source>
</evidence>
<dbReference type="CDD" id="cd00609">
    <property type="entry name" value="AAT_like"/>
    <property type="match status" value="1"/>
</dbReference>
<dbReference type="InterPro" id="IPR004839">
    <property type="entry name" value="Aminotransferase_I/II_large"/>
</dbReference>
<evidence type="ECO:0000256" key="4">
    <source>
        <dbReference type="RuleBase" id="RU000481"/>
    </source>
</evidence>
<dbReference type="PANTHER" id="PTHR42832:SF3">
    <property type="entry name" value="L-GLUTAMINE--4-(METHYLSULFANYL)-2-OXOBUTANOATE AMINOTRANSFERASE"/>
    <property type="match status" value="1"/>
</dbReference>
<dbReference type="PROSITE" id="PS00105">
    <property type="entry name" value="AA_TRANSFER_CLASS_1"/>
    <property type="match status" value="1"/>
</dbReference>
<comment type="cofactor">
    <cofactor evidence="1 4">
        <name>pyridoxal 5'-phosphate</name>
        <dbReference type="ChEBI" id="CHEBI:597326"/>
    </cofactor>
</comment>
<dbReference type="InterPro" id="IPR015421">
    <property type="entry name" value="PyrdxlP-dep_Trfase_major"/>
</dbReference>
<dbReference type="InterPro" id="IPR019880">
    <property type="entry name" value="OxyQ"/>
</dbReference>
<name>A0A9W5VVS9_9ACTO</name>
<organism evidence="6 7">
    <name type="scientific">Gleimia europaea ACS-120-V-Col10b</name>
    <dbReference type="NCBI Taxonomy" id="883069"/>
    <lineage>
        <taxon>Bacteria</taxon>
        <taxon>Bacillati</taxon>
        <taxon>Actinomycetota</taxon>
        <taxon>Actinomycetes</taxon>
        <taxon>Actinomycetales</taxon>
        <taxon>Actinomycetaceae</taxon>
        <taxon>Gleimia</taxon>
    </lineage>
</organism>
<dbReference type="InterPro" id="IPR015422">
    <property type="entry name" value="PyrdxlP-dep_Trfase_small"/>
</dbReference>
<dbReference type="GO" id="GO:0008483">
    <property type="term" value="F:transaminase activity"/>
    <property type="evidence" value="ECO:0007669"/>
    <property type="project" value="UniProtKB-KW"/>
</dbReference>
<dbReference type="SUPFAM" id="SSF53383">
    <property type="entry name" value="PLP-dependent transferases"/>
    <property type="match status" value="1"/>
</dbReference>
<dbReference type="EC" id="2.6.1.-" evidence="4"/>
<evidence type="ECO:0000259" key="5">
    <source>
        <dbReference type="Pfam" id="PF00155"/>
    </source>
</evidence>
<dbReference type="InterPro" id="IPR050881">
    <property type="entry name" value="LL-DAP_aminotransferase"/>
</dbReference>
<keyword evidence="7" id="KW-1185">Reference proteome</keyword>
<comment type="caution">
    <text evidence="6">The sequence shown here is derived from an EMBL/GenBank/DDBJ whole genome shotgun (WGS) entry which is preliminary data.</text>
</comment>
<dbReference type="InterPro" id="IPR004838">
    <property type="entry name" value="NHTrfase_class1_PyrdxlP-BS"/>
</dbReference>
<dbReference type="Gene3D" id="3.40.640.10">
    <property type="entry name" value="Type I PLP-dependent aspartate aminotransferase-like (Major domain)"/>
    <property type="match status" value="1"/>
</dbReference>
<dbReference type="Gene3D" id="3.90.1150.10">
    <property type="entry name" value="Aspartate Aminotransferase, domain 1"/>
    <property type="match status" value="2"/>
</dbReference>
<proteinExistence type="inferred from homology"/>
<accession>A0A9W5VVS9</accession>